<protein>
    <submittedName>
        <fullName evidence="1">Uncharacterized protein</fullName>
    </submittedName>
</protein>
<sequence length="239" mass="25358">MRTSASFAALCLAAVSGVNAQFDDWKFGNMFSIGPTEAGIAKATWSLTPPSVPCGTQVDDPSHQPWMSIWVGISQSISDQGTALFQPLLNWAPNNAQEGCPAPNNEWCVAASTYDGAGQQVAQPYVAIPSNSDLKFELTVDSSNAVTQKSAEDKNGKPPKAIFSSNECYLGTCGTLKGYSWSDVTVVLQKADNNFGKTLSLTGATSSGLSTSDGGKTWKAKSIKINQDFFYADGSQKQC</sequence>
<organism evidence="1 2">
    <name type="scientific">Fusarium decemcellulare</name>
    <dbReference type="NCBI Taxonomy" id="57161"/>
    <lineage>
        <taxon>Eukaryota</taxon>
        <taxon>Fungi</taxon>
        <taxon>Dikarya</taxon>
        <taxon>Ascomycota</taxon>
        <taxon>Pezizomycotina</taxon>
        <taxon>Sordariomycetes</taxon>
        <taxon>Hypocreomycetidae</taxon>
        <taxon>Hypocreales</taxon>
        <taxon>Nectriaceae</taxon>
        <taxon>Fusarium</taxon>
        <taxon>Fusarium decemcellulare species complex</taxon>
    </lineage>
</organism>
<evidence type="ECO:0000313" key="2">
    <source>
        <dbReference type="Proteomes" id="UP001148629"/>
    </source>
</evidence>
<reference evidence="1" key="1">
    <citation type="submission" date="2022-08" db="EMBL/GenBank/DDBJ databases">
        <title>Genome Sequence of Fusarium decemcellulare.</title>
        <authorList>
            <person name="Buettner E."/>
        </authorList>
    </citation>
    <scope>NUCLEOTIDE SEQUENCE</scope>
    <source>
        <strain evidence="1">Babe19</strain>
    </source>
</reference>
<comment type="caution">
    <text evidence="1">The sequence shown here is derived from an EMBL/GenBank/DDBJ whole genome shotgun (WGS) entry which is preliminary data.</text>
</comment>
<dbReference type="Proteomes" id="UP001148629">
    <property type="component" value="Unassembled WGS sequence"/>
</dbReference>
<evidence type="ECO:0000313" key="1">
    <source>
        <dbReference type="EMBL" id="KAJ3541382.1"/>
    </source>
</evidence>
<accession>A0ACC1SKA8</accession>
<proteinExistence type="predicted"/>
<keyword evidence="2" id="KW-1185">Reference proteome</keyword>
<gene>
    <name evidence="1" type="ORF">NM208_g4636</name>
</gene>
<dbReference type="EMBL" id="JANRMS010000355">
    <property type="protein sequence ID" value="KAJ3541382.1"/>
    <property type="molecule type" value="Genomic_DNA"/>
</dbReference>
<name>A0ACC1SKA8_9HYPO</name>